<accession>A0AAD9YDG1</accession>
<dbReference type="EMBL" id="VYYT01000210">
    <property type="protein sequence ID" value="KAK2756599.1"/>
    <property type="molecule type" value="Genomic_DNA"/>
</dbReference>
<name>A0AAD9YDG1_COLKA</name>
<sequence>MALHLVNDAISLFDKFSEATSPDVLRDLIENAGWKESLQRFCGTDPDCVLKIAWSMVEMCGSGSHVTEFENLDLHTPVWPERNSLAPFCRHETEPNEAFDANATKPVEENIPQTVTDSADSNNDETITENGRSEPGNFSKPEMRTCELLPTT</sequence>
<gene>
    <name evidence="2" type="ORF">CKAH01_17179</name>
</gene>
<dbReference type="AlphaFoldDB" id="A0AAD9YDG1"/>
<evidence type="ECO:0000313" key="3">
    <source>
        <dbReference type="Proteomes" id="UP001281614"/>
    </source>
</evidence>
<dbReference type="Proteomes" id="UP001281614">
    <property type="component" value="Unassembled WGS sequence"/>
</dbReference>
<feature type="region of interest" description="Disordered" evidence="1">
    <location>
        <begin position="96"/>
        <end position="152"/>
    </location>
</feature>
<organism evidence="2 3">
    <name type="scientific">Colletotrichum kahawae</name>
    <name type="common">Coffee berry disease fungus</name>
    <dbReference type="NCBI Taxonomy" id="34407"/>
    <lineage>
        <taxon>Eukaryota</taxon>
        <taxon>Fungi</taxon>
        <taxon>Dikarya</taxon>
        <taxon>Ascomycota</taxon>
        <taxon>Pezizomycotina</taxon>
        <taxon>Sordariomycetes</taxon>
        <taxon>Hypocreomycetidae</taxon>
        <taxon>Glomerellales</taxon>
        <taxon>Glomerellaceae</taxon>
        <taxon>Colletotrichum</taxon>
        <taxon>Colletotrichum gloeosporioides species complex</taxon>
    </lineage>
</organism>
<protein>
    <submittedName>
        <fullName evidence="2">Uncharacterized protein</fullName>
    </submittedName>
</protein>
<proteinExistence type="predicted"/>
<evidence type="ECO:0000313" key="2">
    <source>
        <dbReference type="EMBL" id="KAK2756599.1"/>
    </source>
</evidence>
<reference evidence="2" key="1">
    <citation type="submission" date="2023-02" db="EMBL/GenBank/DDBJ databases">
        <title>Colletotrichum kahawae CIFC_Que2 genome sequencing and assembly.</title>
        <authorList>
            <person name="Baroncelli R."/>
        </authorList>
    </citation>
    <scope>NUCLEOTIDE SEQUENCE</scope>
    <source>
        <strain evidence="2">CIFC_Que2</strain>
    </source>
</reference>
<evidence type="ECO:0000256" key="1">
    <source>
        <dbReference type="SAM" id="MobiDB-lite"/>
    </source>
</evidence>
<keyword evidence="3" id="KW-1185">Reference proteome</keyword>
<comment type="caution">
    <text evidence="2">The sequence shown here is derived from an EMBL/GenBank/DDBJ whole genome shotgun (WGS) entry which is preliminary data.</text>
</comment>
<feature type="compositionally biased region" description="Polar residues" evidence="1">
    <location>
        <begin position="111"/>
        <end position="121"/>
    </location>
</feature>